<dbReference type="GO" id="GO:0006352">
    <property type="term" value="P:DNA-templated transcription initiation"/>
    <property type="evidence" value="ECO:0007669"/>
    <property type="project" value="InterPro"/>
</dbReference>
<keyword evidence="3" id="KW-0804">Transcription</keyword>
<dbReference type="OrthoDB" id="2127950at2759"/>
<dbReference type="PANTHER" id="PTHR10126">
    <property type="entry name" value="TATA-BOX BINDING PROTEIN"/>
    <property type="match status" value="1"/>
</dbReference>
<evidence type="ECO:0000256" key="3">
    <source>
        <dbReference type="ARBA" id="ARBA00023163"/>
    </source>
</evidence>
<dbReference type="VEuPathDB" id="GiardiaDB:GL50581_2180"/>
<comment type="caution">
    <text evidence="4">The sequence shown here is derived from an EMBL/GenBank/DDBJ whole genome shotgun (WGS) entry which is preliminary data.</text>
</comment>
<name>C6LTT5_GIAIB</name>
<dbReference type="SUPFAM" id="SSF55945">
    <property type="entry name" value="TATA-box binding protein-like"/>
    <property type="match status" value="2"/>
</dbReference>
<dbReference type="Gene3D" id="3.30.310.10">
    <property type="entry name" value="TATA-Binding Protein"/>
    <property type="match status" value="2"/>
</dbReference>
<proteinExistence type="inferred from homology"/>
<sequence>MSSVGPSNVDLAVQGLSVKIVGYNCRFKLGFNVDMRLLAASLLTADYNPRYPTVRVRLTNPQCCISVSYHGHCTIFGCESVAQAATAAAVFLKLLDEIEDFAGLARPSPLTVVSITCLTDLGHGVRLDMAAAAPLSTFSSAVYQPEIMPSLQVVFKVADRNVCCSVFANGQVTIVGARNIFDTRDVITKLYAGLVDYFIT</sequence>
<dbReference type="InterPro" id="IPR012295">
    <property type="entry name" value="TBP_dom_sf"/>
</dbReference>
<dbReference type="AlphaFoldDB" id="C6LTT5"/>
<evidence type="ECO:0000313" key="5">
    <source>
        <dbReference type="Proteomes" id="UP000002488"/>
    </source>
</evidence>
<comment type="similarity">
    <text evidence="1">Belongs to the TBP family.</text>
</comment>
<gene>
    <name evidence="4" type="ORF">GL50581_2180</name>
</gene>
<protein>
    <submittedName>
        <fullName evidence="4">TATA-binding protein-like factor</fullName>
    </submittedName>
</protein>
<reference evidence="4 5" key="1">
    <citation type="journal article" date="2009" name="PLoS Pathog.">
        <title>Draft genome sequencing of giardia intestinalis assemblage B isolate GS: is human giardiasis caused by two different species?</title>
        <authorList>
            <person name="Franzen O."/>
            <person name="Jerlstrom-Hultqvist J."/>
            <person name="Castro E."/>
            <person name="Sherwood E."/>
            <person name="Ankarklev J."/>
            <person name="Reiner D.S."/>
            <person name="Palm D."/>
            <person name="Andersson J.O."/>
            <person name="Andersson B."/>
            <person name="Svard S.G."/>
        </authorList>
    </citation>
    <scope>NUCLEOTIDE SEQUENCE [LARGE SCALE GENOMIC DNA]</scope>
    <source>
        <strain evidence="5">ATCC 50581 / GS clone H7</strain>
    </source>
</reference>
<evidence type="ECO:0000313" key="4">
    <source>
        <dbReference type="EMBL" id="EET00563.1"/>
    </source>
</evidence>
<dbReference type="Proteomes" id="UP000002488">
    <property type="component" value="Unassembled WGS sequence"/>
</dbReference>
<dbReference type="OMA" id="CTIFGCE"/>
<dbReference type="Pfam" id="PF00352">
    <property type="entry name" value="TBP"/>
    <property type="match status" value="2"/>
</dbReference>
<keyword evidence="2" id="KW-0238">DNA-binding</keyword>
<organism evidence="4 5">
    <name type="scientific">Giardia intestinalis (strain ATCC 50581 / GS clone H7)</name>
    <name type="common">Giardia lamblia</name>
    <dbReference type="NCBI Taxonomy" id="598745"/>
    <lineage>
        <taxon>Eukaryota</taxon>
        <taxon>Metamonada</taxon>
        <taxon>Diplomonadida</taxon>
        <taxon>Hexamitidae</taxon>
        <taxon>Giardiinae</taxon>
        <taxon>Giardia</taxon>
    </lineage>
</organism>
<accession>C6LTT5</accession>
<dbReference type="EMBL" id="ACGJ01002279">
    <property type="protein sequence ID" value="EET00563.1"/>
    <property type="molecule type" value="Genomic_DNA"/>
</dbReference>
<evidence type="ECO:0000256" key="1">
    <source>
        <dbReference type="ARBA" id="ARBA00005560"/>
    </source>
</evidence>
<dbReference type="GO" id="GO:0003677">
    <property type="term" value="F:DNA binding"/>
    <property type="evidence" value="ECO:0007669"/>
    <property type="project" value="UniProtKB-KW"/>
</dbReference>
<evidence type="ECO:0000256" key="2">
    <source>
        <dbReference type="ARBA" id="ARBA00023125"/>
    </source>
</evidence>
<dbReference type="InterPro" id="IPR000814">
    <property type="entry name" value="TBP"/>
</dbReference>